<dbReference type="RefSeq" id="WP_176431257.1">
    <property type="nucleotide sequence ID" value="NZ_FZOJ01000006.1"/>
</dbReference>
<gene>
    <name evidence="1" type="ORF">SAMN05446037_100633</name>
</gene>
<proteinExistence type="predicted"/>
<protein>
    <submittedName>
        <fullName evidence="1">Uncharacterized protein</fullName>
    </submittedName>
</protein>
<dbReference type="Proteomes" id="UP000198304">
    <property type="component" value="Unassembled WGS sequence"/>
</dbReference>
<organism evidence="1 2">
    <name type="scientific">Anaerovirgula multivorans</name>
    <dbReference type="NCBI Taxonomy" id="312168"/>
    <lineage>
        <taxon>Bacteria</taxon>
        <taxon>Bacillati</taxon>
        <taxon>Bacillota</taxon>
        <taxon>Clostridia</taxon>
        <taxon>Peptostreptococcales</taxon>
        <taxon>Natronincolaceae</taxon>
        <taxon>Anaerovirgula</taxon>
    </lineage>
</organism>
<dbReference type="AlphaFoldDB" id="A0A239CMH7"/>
<evidence type="ECO:0000313" key="2">
    <source>
        <dbReference type="Proteomes" id="UP000198304"/>
    </source>
</evidence>
<name>A0A239CMH7_9FIRM</name>
<evidence type="ECO:0000313" key="1">
    <source>
        <dbReference type="EMBL" id="SNS20938.1"/>
    </source>
</evidence>
<sequence length="175" mass="20325">MKCDKCGSENIRVWVKVCMYIDSRDYGRLTKKVIAKSTTELWAVDDDKTKFVCGGCNFTWGGDDVRTLYDIISEAKGGKMPTREECYYGMLAYESMFNFDHSNLSKVLTENKERSEFIKDLMLKNSFDMYKGALNKSPKEWLGKNWDPMESACQERRRIANKLFDKVIKKVGENE</sequence>
<reference evidence="1 2" key="1">
    <citation type="submission" date="2017-06" db="EMBL/GenBank/DDBJ databases">
        <authorList>
            <person name="Kim H.J."/>
            <person name="Triplett B.A."/>
        </authorList>
    </citation>
    <scope>NUCLEOTIDE SEQUENCE [LARGE SCALE GENOMIC DNA]</scope>
    <source>
        <strain evidence="1 2">SCA</strain>
    </source>
</reference>
<keyword evidence="2" id="KW-1185">Reference proteome</keyword>
<dbReference type="EMBL" id="FZOJ01000006">
    <property type="protein sequence ID" value="SNS20938.1"/>
    <property type="molecule type" value="Genomic_DNA"/>
</dbReference>
<accession>A0A239CMH7</accession>